<protein>
    <recommendedName>
        <fullName evidence="3">tRNA-binding domain-containing protein</fullName>
    </recommendedName>
</protein>
<dbReference type="Proteomes" id="UP000006322">
    <property type="component" value="Unassembled WGS sequence"/>
</dbReference>
<evidence type="ECO:0008006" key="3">
    <source>
        <dbReference type="Google" id="ProtNLM"/>
    </source>
</evidence>
<evidence type="ECO:0000313" key="2">
    <source>
        <dbReference type="Proteomes" id="UP000006322"/>
    </source>
</evidence>
<sequence length="46" mass="4878">MVVDHTRSILAGELSQGMLFDIGYDEKLAPCSAMPEVKLPNGSQAG</sequence>
<evidence type="ECO:0000313" key="1">
    <source>
        <dbReference type="EMBL" id="GAC34878.1"/>
    </source>
</evidence>
<name>K7A1S3_9ALTE</name>
<proteinExistence type="predicted"/>
<accession>K7A1S3</accession>
<gene>
    <name evidence="1" type="ORF">GPLA_3999</name>
</gene>
<dbReference type="EMBL" id="BAER01000118">
    <property type="protein sequence ID" value="GAC34878.1"/>
    <property type="molecule type" value="Genomic_DNA"/>
</dbReference>
<keyword evidence="2" id="KW-1185">Reference proteome</keyword>
<dbReference type="AlphaFoldDB" id="K7A1S3"/>
<comment type="caution">
    <text evidence="1">The sequence shown here is derived from an EMBL/GenBank/DDBJ whole genome shotgun (WGS) entry which is preliminary data.</text>
</comment>
<organism evidence="1 2">
    <name type="scientific">Paraglaciecola polaris LMG 21857</name>
    <dbReference type="NCBI Taxonomy" id="1129793"/>
    <lineage>
        <taxon>Bacteria</taxon>
        <taxon>Pseudomonadati</taxon>
        <taxon>Pseudomonadota</taxon>
        <taxon>Gammaproteobacteria</taxon>
        <taxon>Alteromonadales</taxon>
        <taxon>Alteromonadaceae</taxon>
        <taxon>Paraglaciecola</taxon>
    </lineage>
</organism>
<reference evidence="2" key="1">
    <citation type="journal article" date="2014" name="Environ. Microbiol.">
        <title>Comparative genomics of the marine bacterial genus Glaciecola reveals the high degree of genomic diversity and genomic characteristic for cold adaptation.</title>
        <authorList>
            <person name="Qin Q.L."/>
            <person name="Xie B.B."/>
            <person name="Yu Y."/>
            <person name="Shu Y.L."/>
            <person name="Rong J.C."/>
            <person name="Zhang Y.J."/>
            <person name="Zhao D.L."/>
            <person name="Chen X.L."/>
            <person name="Zhang X.Y."/>
            <person name="Chen B."/>
            <person name="Zhou B.C."/>
            <person name="Zhang Y.Z."/>
        </authorList>
    </citation>
    <scope>NUCLEOTIDE SEQUENCE [LARGE SCALE GENOMIC DNA]</scope>
    <source>
        <strain evidence="2">LMG 21857</strain>
    </source>
</reference>